<dbReference type="GO" id="GO:0031965">
    <property type="term" value="C:nuclear membrane"/>
    <property type="evidence" value="ECO:0007669"/>
    <property type="project" value="UniProtKB-SubCell"/>
</dbReference>
<dbReference type="EMBL" id="CABDUW010000056">
    <property type="protein sequence ID" value="VTJ55827.1"/>
    <property type="molecule type" value="Genomic_DNA"/>
</dbReference>
<evidence type="ECO:0000256" key="9">
    <source>
        <dbReference type="ARBA" id="ARBA00034739"/>
    </source>
</evidence>
<keyword evidence="8" id="KW-0472">Membrane</keyword>
<dbReference type="Pfam" id="PF09767">
    <property type="entry name" value="DUF2053"/>
    <property type="match status" value="1"/>
</dbReference>
<comment type="function">
    <text evidence="12">Component of the multi-pass translocon (MPT) complex that mediates insertion of multi-pass membrane proteins into the lipid bilayer of membranes. The MPT complex takes over after the SEC61 complex: following membrane insertion of the first few transmembrane segments of proteins by the SEC61 complex, the MPT complex occludes the lateral gate of the SEC61 complex to promote insertion of subsequent transmembrane regions. Also acts as a negative regulator of CHRM3 function, most likely by interfering with its trafficking to the cell membrane. Negatively regulates CHRM3-mediated calcium mobilization and activation of RPS6KA1/p90RSK activity. Regulates LBR localization to the nucleus inner membrane.</text>
</comment>
<keyword evidence="7" id="KW-1133">Transmembrane helix</keyword>
<comment type="similarity">
    <text evidence="9">Belongs to the TMEM147 family.</text>
</comment>
<evidence type="ECO:0000256" key="1">
    <source>
        <dbReference type="ARBA" id="ARBA00004232"/>
    </source>
</evidence>
<accession>A0A5E4AEN0</accession>
<proteinExistence type="inferred from homology"/>
<evidence type="ECO:0000256" key="5">
    <source>
        <dbReference type="ARBA" id="ARBA00022692"/>
    </source>
</evidence>
<reference evidence="13" key="1">
    <citation type="submission" date="2019-04" db="EMBL/GenBank/DDBJ databases">
        <authorList>
            <person name="Alioto T."/>
            <person name="Alioto T."/>
        </authorList>
    </citation>
    <scope>NUCLEOTIDE SEQUENCE [LARGE SCALE GENOMIC DNA]</scope>
</reference>
<evidence type="ECO:0000256" key="4">
    <source>
        <dbReference type="ARBA" id="ARBA00022475"/>
    </source>
</evidence>
<keyword evidence="6" id="KW-0256">Endoplasmic reticulum</keyword>
<evidence type="ECO:0000256" key="10">
    <source>
        <dbReference type="ARBA" id="ARBA00034846"/>
    </source>
</evidence>
<protein>
    <recommendedName>
        <fullName evidence="10">BOS complex subunit TMEM147</fullName>
    </recommendedName>
    <alternativeName>
        <fullName evidence="11">Transmembrane protein 147</fullName>
    </alternativeName>
</protein>
<evidence type="ECO:0000313" key="13">
    <source>
        <dbReference type="EMBL" id="VTJ55827.1"/>
    </source>
</evidence>
<dbReference type="InterPro" id="IPR019164">
    <property type="entry name" value="TMEM147"/>
</dbReference>
<dbReference type="PANTHER" id="PTHR12869:SF0">
    <property type="entry name" value="BOS COMPLEX SUBUNIT TMEM147"/>
    <property type="match status" value="1"/>
</dbReference>
<evidence type="ECO:0000256" key="8">
    <source>
        <dbReference type="ARBA" id="ARBA00023136"/>
    </source>
</evidence>
<gene>
    <name evidence="13" type="ORF">MONAX_5E020900</name>
</gene>
<organism evidence="13 14">
    <name type="scientific">Marmota monax</name>
    <name type="common">Woodchuck</name>
    <dbReference type="NCBI Taxonomy" id="9995"/>
    <lineage>
        <taxon>Eukaryota</taxon>
        <taxon>Metazoa</taxon>
        <taxon>Chordata</taxon>
        <taxon>Craniata</taxon>
        <taxon>Vertebrata</taxon>
        <taxon>Euteleostomi</taxon>
        <taxon>Mammalia</taxon>
        <taxon>Eutheria</taxon>
        <taxon>Euarchontoglires</taxon>
        <taxon>Glires</taxon>
        <taxon>Rodentia</taxon>
        <taxon>Sciuromorpha</taxon>
        <taxon>Sciuridae</taxon>
        <taxon>Xerinae</taxon>
        <taxon>Marmotini</taxon>
        <taxon>Marmota</taxon>
    </lineage>
</organism>
<dbReference type="GO" id="GO:0005886">
    <property type="term" value="C:plasma membrane"/>
    <property type="evidence" value="ECO:0007669"/>
    <property type="project" value="UniProtKB-SubCell"/>
</dbReference>
<evidence type="ECO:0000256" key="7">
    <source>
        <dbReference type="ARBA" id="ARBA00022989"/>
    </source>
</evidence>
<dbReference type="GO" id="GO:0005789">
    <property type="term" value="C:endoplasmic reticulum membrane"/>
    <property type="evidence" value="ECO:0007669"/>
    <property type="project" value="UniProtKB-SubCell"/>
</dbReference>
<name>A0A5E4AEN0_MARMO</name>
<comment type="subcellular location">
    <subcellularLocation>
        <location evidence="3">Cell membrane</location>
        <topology evidence="3">Multi-pass membrane protein</topology>
    </subcellularLocation>
    <subcellularLocation>
        <location evidence="2">Endoplasmic reticulum membrane</location>
        <topology evidence="2">Multi-pass membrane protein</topology>
    </subcellularLocation>
    <subcellularLocation>
        <location evidence="1">Nucleus membrane</location>
        <topology evidence="1">Multi-pass membrane protein</topology>
    </subcellularLocation>
</comment>
<dbReference type="PANTHER" id="PTHR12869">
    <property type="entry name" value="SMALL SEVEN TRANSMEMBRANE DOMAIN-CONTAINING PROTEIN"/>
    <property type="match status" value="1"/>
</dbReference>
<keyword evidence="14" id="KW-1185">Reference proteome</keyword>
<sequence>MTLFHFGNCFALAYFPYFITYKCSGLSEYNAFWKCVQAGVTYLFVQLCKVRAARTPRVWPPRSPDPGTRLCRCPPTVGSLSGLRIGPLEYGPQKGWNRR</sequence>
<keyword evidence="5" id="KW-0812">Transmembrane</keyword>
<comment type="caution">
    <text evidence="13">The sequence shown here is derived from an EMBL/GenBank/DDBJ whole genome shotgun (WGS) entry which is preliminary data.</text>
</comment>
<dbReference type="AlphaFoldDB" id="A0A5E4AEN0"/>
<evidence type="ECO:0000256" key="11">
    <source>
        <dbReference type="ARBA" id="ARBA00034899"/>
    </source>
</evidence>
<evidence type="ECO:0000256" key="12">
    <source>
        <dbReference type="ARBA" id="ARBA00045811"/>
    </source>
</evidence>
<evidence type="ECO:0000256" key="2">
    <source>
        <dbReference type="ARBA" id="ARBA00004477"/>
    </source>
</evidence>
<keyword evidence="4" id="KW-1003">Cell membrane</keyword>
<dbReference type="Proteomes" id="UP000335636">
    <property type="component" value="Unassembled WGS sequence"/>
</dbReference>
<evidence type="ECO:0000256" key="6">
    <source>
        <dbReference type="ARBA" id="ARBA00022824"/>
    </source>
</evidence>
<evidence type="ECO:0000313" key="14">
    <source>
        <dbReference type="Proteomes" id="UP000335636"/>
    </source>
</evidence>
<evidence type="ECO:0000256" key="3">
    <source>
        <dbReference type="ARBA" id="ARBA00004651"/>
    </source>
</evidence>